<dbReference type="EMBL" id="BARW01003681">
    <property type="protein sequence ID" value="GAI69983.1"/>
    <property type="molecule type" value="Genomic_DNA"/>
</dbReference>
<gene>
    <name evidence="1" type="ORF">S12H4_09189</name>
</gene>
<reference evidence="1" key="1">
    <citation type="journal article" date="2014" name="Front. Microbiol.">
        <title>High frequency of phylogenetically diverse reductive dehalogenase-homologous genes in deep subseafloor sedimentary metagenomes.</title>
        <authorList>
            <person name="Kawai M."/>
            <person name="Futagami T."/>
            <person name="Toyoda A."/>
            <person name="Takaki Y."/>
            <person name="Nishi S."/>
            <person name="Hori S."/>
            <person name="Arai W."/>
            <person name="Tsubouchi T."/>
            <person name="Morono Y."/>
            <person name="Uchiyama I."/>
            <person name="Ito T."/>
            <person name="Fujiyama A."/>
            <person name="Inagaki F."/>
            <person name="Takami H."/>
        </authorList>
    </citation>
    <scope>NUCLEOTIDE SEQUENCE</scope>
    <source>
        <strain evidence="1">Expedition CK06-06</strain>
    </source>
</reference>
<evidence type="ECO:0000313" key="1">
    <source>
        <dbReference type="EMBL" id="GAI69983.1"/>
    </source>
</evidence>
<proteinExistence type="predicted"/>
<protein>
    <submittedName>
        <fullName evidence="1">Uncharacterized protein</fullName>
    </submittedName>
</protein>
<organism evidence="1">
    <name type="scientific">marine sediment metagenome</name>
    <dbReference type="NCBI Taxonomy" id="412755"/>
    <lineage>
        <taxon>unclassified sequences</taxon>
        <taxon>metagenomes</taxon>
        <taxon>ecological metagenomes</taxon>
    </lineage>
</organism>
<name>X1QP40_9ZZZZ</name>
<dbReference type="AlphaFoldDB" id="X1QP40"/>
<sequence>TFDIYYLKYRVNLQYPTKKDGSKQSNTFLFKKLNMRPKRLDL</sequence>
<feature type="non-terminal residue" evidence="1">
    <location>
        <position position="1"/>
    </location>
</feature>
<accession>X1QP40</accession>
<comment type="caution">
    <text evidence="1">The sequence shown here is derived from an EMBL/GenBank/DDBJ whole genome shotgun (WGS) entry which is preliminary data.</text>
</comment>